<accession>A0A383WCS8</accession>
<name>A0A383WCS8_TETOB</name>
<proteinExistence type="predicted"/>
<reference evidence="1 2" key="1">
    <citation type="submission" date="2016-10" db="EMBL/GenBank/DDBJ databases">
        <authorList>
            <person name="Cai Z."/>
        </authorList>
    </citation>
    <scope>NUCLEOTIDE SEQUENCE [LARGE SCALE GENOMIC DNA]</scope>
</reference>
<dbReference type="Proteomes" id="UP000256970">
    <property type="component" value="Unassembled WGS sequence"/>
</dbReference>
<sequence>MNSNDAAATRSDLALRCLYQPRPEAPAAAAAAAPAASAAAAAANDSFVCSEQLEQWLQQQLQEEQQKAGDLVQLPKELLLRVFDRLQPHDFQCLRNPQAAGLCVRS</sequence>
<evidence type="ECO:0000313" key="1">
    <source>
        <dbReference type="EMBL" id="SZX75428.1"/>
    </source>
</evidence>
<dbReference type="AlphaFoldDB" id="A0A383WCS8"/>
<keyword evidence="2" id="KW-1185">Reference proteome</keyword>
<dbReference type="EMBL" id="FNXT01001233">
    <property type="protein sequence ID" value="SZX75428.1"/>
    <property type="molecule type" value="Genomic_DNA"/>
</dbReference>
<gene>
    <name evidence="1" type="ORF">BQ4739_LOCUS15720</name>
</gene>
<organism evidence="1 2">
    <name type="scientific">Tetradesmus obliquus</name>
    <name type="common">Green alga</name>
    <name type="synonym">Acutodesmus obliquus</name>
    <dbReference type="NCBI Taxonomy" id="3088"/>
    <lineage>
        <taxon>Eukaryota</taxon>
        <taxon>Viridiplantae</taxon>
        <taxon>Chlorophyta</taxon>
        <taxon>core chlorophytes</taxon>
        <taxon>Chlorophyceae</taxon>
        <taxon>CS clade</taxon>
        <taxon>Sphaeropleales</taxon>
        <taxon>Scenedesmaceae</taxon>
        <taxon>Tetradesmus</taxon>
    </lineage>
</organism>
<evidence type="ECO:0008006" key="3">
    <source>
        <dbReference type="Google" id="ProtNLM"/>
    </source>
</evidence>
<evidence type="ECO:0000313" key="2">
    <source>
        <dbReference type="Proteomes" id="UP000256970"/>
    </source>
</evidence>
<protein>
    <recommendedName>
        <fullName evidence="3">F-box domain-containing protein</fullName>
    </recommendedName>
</protein>